<dbReference type="SUPFAM" id="SSF56519">
    <property type="entry name" value="Penicillin binding protein dimerisation domain"/>
    <property type="match status" value="1"/>
</dbReference>
<keyword evidence="7" id="KW-1185">Reference proteome</keyword>
<comment type="caution">
    <text evidence="6">The sequence shown here is derived from an EMBL/GenBank/DDBJ whole genome shotgun (WGS) entry which is preliminary data.</text>
</comment>
<accession>A0A8J7M116</accession>
<dbReference type="PANTHER" id="PTHR30627:SF1">
    <property type="entry name" value="PEPTIDOGLYCAN D,D-TRANSPEPTIDASE FTSI"/>
    <property type="match status" value="1"/>
</dbReference>
<dbReference type="Pfam" id="PF03717">
    <property type="entry name" value="PBP_dimer"/>
    <property type="match status" value="1"/>
</dbReference>
<dbReference type="PROSITE" id="PS51178">
    <property type="entry name" value="PASTA"/>
    <property type="match status" value="1"/>
</dbReference>
<comment type="subcellular location">
    <subcellularLocation>
        <location evidence="1">Membrane</location>
    </subcellularLocation>
</comment>
<proteinExistence type="predicted"/>
<keyword evidence="2" id="KW-0645">Protease</keyword>
<evidence type="ECO:0000256" key="1">
    <source>
        <dbReference type="ARBA" id="ARBA00004370"/>
    </source>
</evidence>
<dbReference type="Gene3D" id="3.40.710.10">
    <property type="entry name" value="DD-peptidase/beta-lactamase superfamily"/>
    <property type="match status" value="1"/>
</dbReference>
<dbReference type="InterPro" id="IPR005543">
    <property type="entry name" value="PASTA_dom"/>
</dbReference>
<evidence type="ECO:0000313" key="6">
    <source>
        <dbReference type="EMBL" id="MBJ6726662.1"/>
    </source>
</evidence>
<dbReference type="Pfam" id="PF03793">
    <property type="entry name" value="PASTA"/>
    <property type="match status" value="1"/>
</dbReference>
<dbReference type="SUPFAM" id="SSF54184">
    <property type="entry name" value="Penicillin-binding protein 2x (pbp-2x), c-terminal domain"/>
    <property type="match status" value="1"/>
</dbReference>
<dbReference type="InterPro" id="IPR012338">
    <property type="entry name" value="Beta-lactam/transpept-like"/>
</dbReference>
<keyword evidence="2" id="KW-0378">Hydrolase</keyword>
<dbReference type="AlphaFoldDB" id="A0A8J7M116"/>
<dbReference type="Gene3D" id="3.90.1310.10">
    <property type="entry name" value="Penicillin-binding protein 2a (Domain 2)"/>
    <property type="match status" value="1"/>
</dbReference>
<evidence type="ECO:0000256" key="2">
    <source>
        <dbReference type="ARBA" id="ARBA00022645"/>
    </source>
</evidence>
<dbReference type="CDD" id="cd06575">
    <property type="entry name" value="PASTA_Pbp2x-like_2"/>
    <property type="match status" value="1"/>
</dbReference>
<dbReference type="GO" id="GO:0008658">
    <property type="term" value="F:penicillin binding"/>
    <property type="evidence" value="ECO:0007669"/>
    <property type="project" value="InterPro"/>
</dbReference>
<evidence type="ECO:0000259" key="5">
    <source>
        <dbReference type="PROSITE" id="PS51178"/>
    </source>
</evidence>
<feature type="domain" description="PASTA" evidence="5">
    <location>
        <begin position="595"/>
        <end position="654"/>
    </location>
</feature>
<dbReference type="SUPFAM" id="SSF56601">
    <property type="entry name" value="beta-lactamase/transpeptidase-like"/>
    <property type="match status" value="1"/>
</dbReference>
<dbReference type="InterPro" id="IPR036138">
    <property type="entry name" value="PBP_dimer_sf"/>
</dbReference>
<dbReference type="Gene3D" id="1.10.150.770">
    <property type="match status" value="1"/>
</dbReference>
<reference evidence="6" key="1">
    <citation type="submission" date="2020-12" db="EMBL/GenBank/DDBJ databases">
        <title>Geomonas sp. Red875, isolated from river sediment.</title>
        <authorList>
            <person name="Xu Z."/>
            <person name="Zhang Z."/>
            <person name="Masuda Y."/>
            <person name="Itoh H."/>
            <person name="Senoo K."/>
        </authorList>
    </citation>
    <scope>NUCLEOTIDE SEQUENCE</scope>
    <source>
        <strain evidence="6">Red875</strain>
    </source>
</reference>
<dbReference type="GO" id="GO:0005886">
    <property type="term" value="C:plasma membrane"/>
    <property type="evidence" value="ECO:0007669"/>
    <property type="project" value="TreeGrafter"/>
</dbReference>
<dbReference type="RefSeq" id="WP_199385577.1">
    <property type="nucleotide sequence ID" value="NZ_JAEMHM010000016.1"/>
</dbReference>
<keyword evidence="3" id="KW-0472">Membrane</keyword>
<dbReference type="GO" id="GO:0004180">
    <property type="term" value="F:carboxypeptidase activity"/>
    <property type="evidence" value="ECO:0007669"/>
    <property type="project" value="UniProtKB-KW"/>
</dbReference>
<evidence type="ECO:0000256" key="3">
    <source>
        <dbReference type="ARBA" id="ARBA00023136"/>
    </source>
</evidence>
<protein>
    <submittedName>
        <fullName evidence="6">Transpeptidase family protein</fullName>
    </submittedName>
</protein>
<dbReference type="SMART" id="SM00740">
    <property type="entry name" value="PASTA"/>
    <property type="match status" value="1"/>
</dbReference>
<dbReference type="InterPro" id="IPR005311">
    <property type="entry name" value="PBP_dimer"/>
</dbReference>
<feature type="region of interest" description="Disordered" evidence="4">
    <location>
        <begin position="570"/>
        <end position="603"/>
    </location>
</feature>
<evidence type="ECO:0000256" key="4">
    <source>
        <dbReference type="SAM" id="MobiDB-lite"/>
    </source>
</evidence>
<dbReference type="GO" id="GO:0071555">
    <property type="term" value="P:cell wall organization"/>
    <property type="evidence" value="ECO:0007669"/>
    <property type="project" value="TreeGrafter"/>
</dbReference>
<dbReference type="InterPro" id="IPR050515">
    <property type="entry name" value="Beta-lactam/transpept"/>
</dbReference>
<evidence type="ECO:0000313" key="7">
    <source>
        <dbReference type="Proteomes" id="UP000636888"/>
    </source>
</evidence>
<dbReference type="Proteomes" id="UP000636888">
    <property type="component" value="Unassembled WGS sequence"/>
</dbReference>
<dbReference type="Gene3D" id="3.30.450.330">
    <property type="match status" value="1"/>
</dbReference>
<keyword evidence="2" id="KW-0121">Carboxypeptidase</keyword>
<dbReference type="PANTHER" id="PTHR30627">
    <property type="entry name" value="PEPTIDOGLYCAN D,D-TRANSPEPTIDASE"/>
    <property type="match status" value="1"/>
</dbReference>
<dbReference type="InterPro" id="IPR001460">
    <property type="entry name" value="PCN-bd_Tpept"/>
</dbReference>
<dbReference type="Pfam" id="PF00905">
    <property type="entry name" value="Transpeptidase"/>
    <property type="match status" value="1"/>
</dbReference>
<dbReference type="EMBL" id="JAEMHM010000016">
    <property type="protein sequence ID" value="MBJ6726662.1"/>
    <property type="molecule type" value="Genomic_DNA"/>
</dbReference>
<organism evidence="6 7">
    <name type="scientific">Geomesophilobacter sediminis</name>
    <dbReference type="NCBI Taxonomy" id="2798584"/>
    <lineage>
        <taxon>Bacteria</taxon>
        <taxon>Pseudomonadati</taxon>
        <taxon>Thermodesulfobacteriota</taxon>
        <taxon>Desulfuromonadia</taxon>
        <taxon>Geobacterales</taxon>
        <taxon>Geobacteraceae</taxon>
        <taxon>Geomesophilobacter</taxon>
    </lineage>
</organism>
<gene>
    <name evidence="6" type="ORF">JFN93_18275</name>
</gene>
<sequence>MIDKPEKWARVRMRLAAALFGLFCLLVLGRSFYLQVLQKDRLVKIAEKQHQRVVPLTPSRGAIYDRTGAPLAVSIEMDSCYAETRNLENLPDAAAKLAPLLGTTKDQLEAKLKASKNFVWLARRMPPEAAQKIRDLDLDGVGFVKESKRFYPNSEVAAHVLGFTGMDPGGLEGVEKKYDSTILGNTGFLVTERDALGRDVDQKKGTEGKSGTKGNNLYLTLDKNVQYIAEKELAKAVETNQARAGIAVVMEPDTGRILAMANYPTFNPNSYFKYQGGALRNRAISDSFEPGSTFKIFLVASALENRVIGPRDYFNCENGSYNVGGRTIHDTHRYASLNVPQILKYSSNIGAAKIGSRLGPERLYQALTGFGFGDRTDVDLPGETGGYLRQQSKWYGVDLATISFGQGVSATAIQIATAVSAVANGGNLMRPYLVEKVVDDTGQVVKEIAPQVKRRVISPETARTVARMLEGVVDEGGTGTNAAVEGYRVAGKTGTAQKVDAATHGYSASKRTASFVGFVPLEKPRLTILVVVDEPKTSPYGGVVAAPAFSAIAQQALCYLKVPPEKGIRKKVQQGPREEAPPPQPVMEEGGSVDGVETGTMPNFRGMSMRQVLRVMEKSGLNVKLQGSGRAVEQHPPPGSRISTQDQVWVRFVPSA</sequence>
<name>A0A8J7M116_9BACT</name>